<keyword evidence="4" id="KW-1185">Reference proteome</keyword>
<name>A0ABT2Z5K4_9RHOB</name>
<organism evidence="3 4">
    <name type="scientific">Albidovulum sediminicola</name>
    <dbReference type="NCBI Taxonomy" id="2984331"/>
    <lineage>
        <taxon>Bacteria</taxon>
        <taxon>Pseudomonadati</taxon>
        <taxon>Pseudomonadota</taxon>
        <taxon>Alphaproteobacteria</taxon>
        <taxon>Rhodobacterales</taxon>
        <taxon>Paracoccaceae</taxon>
        <taxon>Albidovulum</taxon>
    </lineage>
</organism>
<dbReference type="Proteomes" id="UP001652503">
    <property type="component" value="Unassembled WGS sequence"/>
</dbReference>
<evidence type="ECO:0000256" key="2">
    <source>
        <dbReference type="SAM" id="SignalP"/>
    </source>
</evidence>
<dbReference type="Gene3D" id="1.25.40.10">
    <property type="entry name" value="Tetratricopeptide repeat domain"/>
    <property type="match status" value="4"/>
</dbReference>
<feature type="signal peptide" evidence="2">
    <location>
        <begin position="1"/>
        <end position="22"/>
    </location>
</feature>
<protein>
    <recommendedName>
        <fullName evidence="5">TPR repeat protein</fullName>
    </recommendedName>
</protein>
<gene>
    <name evidence="3" type="ORF">OE647_15135</name>
</gene>
<dbReference type="InterPro" id="IPR006597">
    <property type="entry name" value="Sel1-like"/>
</dbReference>
<feature type="compositionally biased region" description="Low complexity" evidence="1">
    <location>
        <begin position="1023"/>
        <end position="1034"/>
    </location>
</feature>
<dbReference type="InterPro" id="IPR011990">
    <property type="entry name" value="TPR-like_helical_dom_sf"/>
</dbReference>
<dbReference type="RefSeq" id="WP_263722588.1">
    <property type="nucleotide sequence ID" value="NZ_JAOWLA010000015.1"/>
</dbReference>
<dbReference type="PANTHER" id="PTHR43628:SF1">
    <property type="entry name" value="CHITIN SYNTHASE REGULATORY FACTOR 2-RELATED"/>
    <property type="match status" value="1"/>
</dbReference>
<feature type="chain" id="PRO_5045446756" description="TPR repeat protein" evidence="2">
    <location>
        <begin position="23"/>
        <end position="1044"/>
    </location>
</feature>
<dbReference type="EMBL" id="JAOWLA010000015">
    <property type="protein sequence ID" value="MCV2866056.1"/>
    <property type="molecule type" value="Genomic_DNA"/>
</dbReference>
<proteinExistence type="predicted"/>
<evidence type="ECO:0000256" key="1">
    <source>
        <dbReference type="SAM" id="MobiDB-lite"/>
    </source>
</evidence>
<feature type="region of interest" description="Disordered" evidence="1">
    <location>
        <begin position="995"/>
        <end position="1044"/>
    </location>
</feature>
<dbReference type="InterPro" id="IPR052945">
    <property type="entry name" value="Mitotic_Regulator"/>
</dbReference>
<evidence type="ECO:0000313" key="4">
    <source>
        <dbReference type="Proteomes" id="UP001652503"/>
    </source>
</evidence>
<dbReference type="SUPFAM" id="SSF81901">
    <property type="entry name" value="HCP-like"/>
    <property type="match status" value="4"/>
</dbReference>
<keyword evidence="2" id="KW-0732">Signal</keyword>
<dbReference type="SMART" id="SM00671">
    <property type="entry name" value="SEL1"/>
    <property type="match status" value="14"/>
</dbReference>
<dbReference type="PANTHER" id="PTHR43628">
    <property type="entry name" value="ACTIVATOR OF C KINASE PROTEIN 1-RELATED"/>
    <property type="match status" value="1"/>
</dbReference>
<feature type="compositionally biased region" description="Low complexity" evidence="1">
    <location>
        <begin position="995"/>
        <end position="1015"/>
    </location>
</feature>
<dbReference type="Pfam" id="PF08238">
    <property type="entry name" value="Sel1"/>
    <property type="match status" value="13"/>
</dbReference>
<evidence type="ECO:0000313" key="3">
    <source>
        <dbReference type="EMBL" id="MCV2866056.1"/>
    </source>
</evidence>
<accession>A0ABT2Z5K4</accession>
<evidence type="ECO:0008006" key="5">
    <source>
        <dbReference type="Google" id="ProtNLM"/>
    </source>
</evidence>
<sequence length="1044" mass="113093">MRRALGFTIGAVWLAAALPAFAQETQPVCQAHDPRVEAAFARAAAGEVAGATTDLRSLTAIPDPSLLMDVAQLAMDGLPKAGPLRAPEPELAIAALEKAAQIAGNHVPQALFLLSEIGRDTGLYTEDRQNELRRMAAAMGYEPALIELARELANSDISTTPEQSLARLELLLQGAARPNSTAMTLFVLELLDRPEIAPHLSETAEDLTRRILATYETDYSKGNAFAATSVASAYARGVLVEQDLEKARQWLLKIEPCWRAREFELMGDILRGEFPNDSRTPVEHYRRAAELGSLSAALSLVRMRTEDQVRDVADEEAVLWLRRALQLNELRAVVIWMRAVDAQTGFPAYDPREMQTAFRAAEKSWTGDGRTAASLGRIYQSSGAPWYDDDRAAMWFERAALANDPTGMLEHGRRLRDTDPAEARQWIERALAAGSVSALVEMADILMSPPFSEDSLHQAEAYLQRAVDRGSLSGLTRLALLYMDDSKPLFDQERGETLLEDAADQGSSTAQTRLAQMLLDRALAVDPAEAAILRDRAGRYLVRAAAAGSLSAKHLIGNLILLETKDPEEVARAIAFLNEAADGGRVSAMIDLAEHYIATAQLELAVQTYRRAADLGSVRATLELARAYSAGLGVQQDEQESLRWLAKAEQLGQLDVRTLRQLGASFVNGTFGRPDLEKGLRYYRRAAELGDPSSMMYLSTLFSEGKRVPKDDAEAFRWALAAAEAGSVSGMVYVGEAYNEGLGTERDTDTALGWMQKALESNPNSATAAIAIGRAYELGLGFEKDKSLALQYYERAANLGNISAMVRTARSYLRGVGVKSTPEVSVAWYDRAARAGNVTAMLELAQLHAMGYGTPLDSERAFELYLSAADAGSTIGMREAARLYIAGVGTTRDLDRGVAFLERAARQGDAGAMRDLWVLYGEGFELAPNPSYARVWLERAAKSGHYQATYELASALFKETGELTPDLREMVDYAAEGGVKEAKIWKSDLVAAETAAAEAAAAEAEAGSDTAPTDQADTDPDADAAAGEAPAESEPTSEDQGGTE</sequence>
<comment type="caution">
    <text evidence="3">The sequence shown here is derived from an EMBL/GenBank/DDBJ whole genome shotgun (WGS) entry which is preliminary data.</text>
</comment>
<reference evidence="3 4" key="1">
    <citation type="submission" date="2022-10" db="EMBL/GenBank/DDBJ databases">
        <title>Defluviimonas sp. nov., isolated from ocean surface water.</title>
        <authorList>
            <person name="He W."/>
            <person name="Wang L."/>
            <person name="Zhang D.-F."/>
        </authorList>
    </citation>
    <scope>NUCLEOTIDE SEQUENCE [LARGE SCALE GENOMIC DNA]</scope>
    <source>
        <strain evidence="3 4">WL0075</strain>
    </source>
</reference>